<organism evidence="2 3">
    <name type="scientific">Macrolepiota fuliginosa MF-IS2</name>
    <dbReference type="NCBI Taxonomy" id="1400762"/>
    <lineage>
        <taxon>Eukaryota</taxon>
        <taxon>Fungi</taxon>
        <taxon>Dikarya</taxon>
        <taxon>Basidiomycota</taxon>
        <taxon>Agaricomycotina</taxon>
        <taxon>Agaricomycetes</taxon>
        <taxon>Agaricomycetidae</taxon>
        <taxon>Agaricales</taxon>
        <taxon>Agaricineae</taxon>
        <taxon>Agaricaceae</taxon>
        <taxon>Macrolepiota</taxon>
    </lineage>
</organism>
<reference evidence="2" key="1">
    <citation type="submission" date="2020-11" db="EMBL/GenBank/DDBJ databases">
        <authorList>
            <consortium name="DOE Joint Genome Institute"/>
            <person name="Ahrendt S."/>
            <person name="Riley R."/>
            <person name="Andreopoulos W."/>
            <person name="Labutti K."/>
            <person name="Pangilinan J."/>
            <person name="Ruiz-Duenas F.J."/>
            <person name="Barrasa J.M."/>
            <person name="Sanchez-Garcia M."/>
            <person name="Camarero S."/>
            <person name="Miyauchi S."/>
            <person name="Serrano A."/>
            <person name="Linde D."/>
            <person name="Babiker R."/>
            <person name="Drula E."/>
            <person name="Ayuso-Fernandez I."/>
            <person name="Pacheco R."/>
            <person name="Padilla G."/>
            <person name="Ferreira P."/>
            <person name="Barriuso J."/>
            <person name="Kellner H."/>
            <person name="Castanera R."/>
            <person name="Alfaro M."/>
            <person name="Ramirez L."/>
            <person name="Pisabarro A.G."/>
            <person name="Kuo A."/>
            <person name="Tritt A."/>
            <person name="Lipzen A."/>
            <person name="He G."/>
            <person name="Yan M."/>
            <person name="Ng V."/>
            <person name="Cullen D."/>
            <person name="Martin F."/>
            <person name="Rosso M.-N."/>
            <person name="Henrissat B."/>
            <person name="Hibbett D."/>
            <person name="Martinez A.T."/>
            <person name="Grigoriev I.V."/>
        </authorList>
    </citation>
    <scope>NUCLEOTIDE SEQUENCE</scope>
    <source>
        <strain evidence="2">MF-IS2</strain>
    </source>
</reference>
<feature type="compositionally biased region" description="Basic and acidic residues" evidence="1">
    <location>
        <begin position="29"/>
        <end position="38"/>
    </location>
</feature>
<sequence length="345" mass="37612">MDNAQLPRRKAAIKATTQLADISSSSDEGDARHEDKDYVAAQRVNGAKVKTNSKRAKTHHRKHSAVGSVDLGTDPNTTSARKRKGGAWNVTGPSRKRQRGATYVGGVPRVGGGVDDDSDLTPLSSDDEQEEDQTSQRPPADFPLQLTPVASRSHHDTSSGSKAGTRPLPGISDLDDDSDDLPDVGMMLSQQQDVSTSKTPNDNVSARKRKSLTQTKRTRDTPCIFGSSPTSPTMPPSSLPLSLYGRPSNEDAETEPDISDYSDLAEFSDDSDLDLDGELCLARAKSGDTFYWPAKVLQVKNTTGKGKGKQKKMFHVMFLDKKEKDIPRDWFYTSSQEEFCTCSVS</sequence>
<comment type="caution">
    <text evidence="2">The sequence shown here is derived from an EMBL/GenBank/DDBJ whole genome shotgun (WGS) entry which is preliminary data.</text>
</comment>
<evidence type="ECO:0000256" key="1">
    <source>
        <dbReference type="SAM" id="MobiDB-lite"/>
    </source>
</evidence>
<feature type="compositionally biased region" description="Acidic residues" evidence="1">
    <location>
        <begin position="114"/>
        <end position="133"/>
    </location>
</feature>
<dbReference type="OrthoDB" id="2505887at2759"/>
<evidence type="ECO:0000313" key="2">
    <source>
        <dbReference type="EMBL" id="KAF9445577.1"/>
    </source>
</evidence>
<keyword evidence="3" id="KW-1185">Reference proteome</keyword>
<accession>A0A9P5X6T0</accession>
<protein>
    <recommendedName>
        <fullName evidence="4">PWWP domain-containing protein</fullName>
    </recommendedName>
</protein>
<feature type="compositionally biased region" description="Acidic residues" evidence="1">
    <location>
        <begin position="173"/>
        <end position="182"/>
    </location>
</feature>
<evidence type="ECO:0008006" key="4">
    <source>
        <dbReference type="Google" id="ProtNLM"/>
    </source>
</evidence>
<feature type="compositionally biased region" description="Acidic residues" evidence="1">
    <location>
        <begin position="250"/>
        <end position="260"/>
    </location>
</feature>
<feature type="compositionally biased region" description="Basic residues" evidence="1">
    <location>
        <begin position="51"/>
        <end position="64"/>
    </location>
</feature>
<feature type="compositionally biased region" description="Polar residues" evidence="1">
    <location>
        <begin position="15"/>
        <end position="26"/>
    </location>
</feature>
<feature type="region of interest" description="Disordered" evidence="1">
    <location>
        <begin position="1"/>
        <end position="263"/>
    </location>
</feature>
<dbReference type="Proteomes" id="UP000807342">
    <property type="component" value="Unassembled WGS sequence"/>
</dbReference>
<name>A0A9P5X6T0_9AGAR</name>
<dbReference type="EMBL" id="MU151293">
    <property type="protein sequence ID" value="KAF9445577.1"/>
    <property type="molecule type" value="Genomic_DNA"/>
</dbReference>
<gene>
    <name evidence="2" type="ORF">P691DRAFT_262291</name>
</gene>
<evidence type="ECO:0000313" key="3">
    <source>
        <dbReference type="Proteomes" id="UP000807342"/>
    </source>
</evidence>
<dbReference type="AlphaFoldDB" id="A0A9P5X6T0"/>
<proteinExistence type="predicted"/>
<feature type="compositionally biased region" description="Polar residues" evidence="1">
    <location>
        <begin position="188"/>
        <end position="204"/>
    </location>
</feature>